<dbReference type="Pfam" id="PF19086">
    <property type="entry name" value="Terpene_syn_C_2"/>
    <property type="match status" value="1"/>
</dbReference>
<dbReference type="InterPro" id="IPR008949">
    <property type="entry name" value="Isoprenoid_synthase_dom_sf"/>
</dbReference>
<evidence type="ECO:0000256" key="3">
    <source>
        <dbReference type="ARBA" id="ARBA00022842"/>
    </source>
</evidence>
<dbReference type="GO" id="GO:0010333">
    <property type="term" value="F:terpene synthase activity"/>
    <property type="evidence" value="ECO:0007669"/>
    <property type="project" value="InterPro"/>
</dbReference>
<evidence type="ECO:0000313" key="5">
    <source>
        <dbReference type="EMBL" id="KAF4505453.1"/>
    </source>
</evidence>
<dbReference type="Gene3D" id="1.10.600.10">
    <property type="entry name" value="Farnesyl Diphosphate Synthase"/>
    <property type="match status" value="1"/>
</dbReference>
<gene>
    <name evidence="5" type="ORF">G6O67_007399</name>
</gene>
<name>A0A8H4LU22_9HYPO</name>
<evidence type="ECO:0000256" key="4">
    <source>
        <dbReference type="RuleBase" id="RU366034"/>
    </source>
</evidence>
<comment type="similarity">
    <text evidence="2 4">Belongs to the terpene synthase family.</text>
</comment>
<dbReference type="EC" id="4.2.3.-" evidence="4"/>
<keyword evidence="4" id="KW-0456">Lyase</keyword>
<evidence type="ECO:0000256" key="1">
    <source>
        <dbReference type="ARBA" id="ARBA00001946"/>
    </source>
</evidence>
<evidence type="ECO:0000256" key="2">
    <source>
        <dbReference type="ARBA" id="ARBA00006333"/>
    </source>
</evidence>
<dbReference type="AlphaFoldDB" id="A0A8H4LU22"/>
<dbReference type="InterPro" id="IPR034686">
    <property type="entry name" value="Terpene_cyclase-like_2"/>
</dbReference>
<dbReference type="GO" id="GO:0046872">
    <property type="term" value="F:metal ion binding"/>
    <property type="evidence" value="ECO:0007669"/>
    <property type="project" value="UniProtKB-KW"/>
</dbReference>
<keyword evidence="4" id="KW-0479">Metal-binding</keyword>
<evidence type="ECO:0000313" key="6">
    <source>
        <dbReference type="Proteomes" id="UP000557566"/>
    </source>
</evidence>
<reference evidence="5 6" key="1">
    <citation type="journal article" date="2020" name="Genome Biol. Evol.">
        <title>A new high-quality draft genome assembly of the Chinese cordyceps Ophiocordyceps sinensis.</title>
        <authorList>
            <person name="Shu R."/>
            <person name="Zhang J."/>
            <person name="Meng Q."/>
            <person name="Zhang H."/>
            <person name="Zhou G."/>
            <person name="Li M."/>
            <person name="Wu P."/>
            <person name="Zhao Y."/>
            <person name="Chen C."/>
            <person name="Qin Q."/>
        </authorList>
    </citation>
    <scope>NUCLEOTIDE SEQUENCE [LARGE SCALE GENOMIC DNA]</scope>
    <source>
        <strain evidence="5 6">IOZ07</strain>
    </source>
</reference>
<dbReference type="OrthoDB" id="2861623at2759"/>
<keyword evidence="3 4" id="KW-0460">Magnesium</keyword>
<comment type="caution">
    <text evidence="5">The sequence shown here is derived from an EMBL/GenBank/DDBJ whole genome shotgun (WGS) entry which is preliminary data.</text>
</comment>
<dbReference type="EMBL" id="JAAVMX010000008">
    <property type="protein sequence ID" value="KAF4505453.1"/>
    <property type="molecule type" value="Genomic_DNA"/>
</dbReference>
<sequence length="310" mass="34736">MALRQFPPILLEPFEMAMKHHVLEAQLASIHVPLFHFPWPGACSPAVDETEARMMDAPATPGYAWLAARCYPNAEPELLQTIADYFVWFFLADDLLVDRVETVTPDTLQNLTAMIDALDFGSARPEPAYGETAFLDVCHRLRRLLGSEPFERFAQGMRLWGTAAGLQILNHMQPKSIGLASYKTIRRHTSGMNPCMALADAANGGSIEPSEFHRPDVQTLCRYANNVVCWSNDIQSLSVEIRQPGQFINMVIDRAAEGHSLQESIAYTASRVKSEMGRFVELCKTMTPGASDGLCRMMDGLRYWMRGYQD</sequence>
<dbReference type="SUPFAM" id="SSF48576">
    <property type="entry name" value="Terpenoid synthases"/>
    <property type="match status" value="1"/>
</dbReference>
<dbReference type="PANTHER" id="PTHR35201:SF4">
    <property type="entry name" value="BETA-PINACENE SYNTHASE-RELATED"/>
    <property type="match status" value="1"/>
</dbReference>
<comment type="cofactor">
    <cofactor evidence="1 4">
        <name>Mg(2+)</name>
        <dbReference type="ChEBI" id="CHEBI:18420"/>
    </cofactor>
</comment>
<accession>A0A8H4LU22</accession>
<dbReference type="PANTHER" id="PTHR35201">
    <property type="entry name" value="TERPENE SYNTHASE"/>
    <property type="match status" value="1"/>
</dbReference>
<dbReference type="SMR" id="A0A8H4LU22"/>
<protein>
    <recommendedName>
        <fullName evidence="4">Terpene synthase</fullName>
        <ecNumber evidence="4">4.2.3.-</ecNumber>
    </recommendedName>
</protein>
<dbReference type="GO" id="GO:0008299">
    <property type="term" value="P:isoprenoid biosynthetic process"/>
    <property type="evidence" value="ECO:0007669"/>
    <property type="project" value="UniProtKB-ARBA"/>
</dbReference>
<organism evidence="5 6">
    <name type="scientific">Ophiocordyceps sinensis</name>
    <dbReference type="NCBI Taxonomy" id="72228"/>
    <lineage>
        <taxon>Eukaryota</taxon>
        <taxon>Fungi</taxon>
        <taxon>Dikarya</taxon>
        <taxon>Ascomycota</taxon>
        <taxon>Pezizomycotina</taxon>
        <taxon>Sordariomycetes</taxon>
        <taxon>Hypocreomycetidae</taxon>
        <taxon>Hypocreales</taxon>
        <taxon>Ophiocordycipitaceae</taxon>
        <taxon>Ophiocordyceps</taxon>
    </lineage>
</organism>
<proteinExistence type="inferred from homology"/>
<dbReference type="Proteomes" id="UP000557566">
    <property type="component" value="Unassembled WGS sequence"/>
</dbReference>
<keyword evidence="6" id="KW-1185">Reference proteome</keyword>